<proteinExistence type="inferred from homology"/>
<dbReference type="Pfam" id="PF01784">
    <property type="entry name" value="DUF34_NIF3"/>
    <property type="match status" value="1"/>
</dbReference>
<keyword evidence="7" id="KW-1185">Reference proteome</keyword>
<evidence type="ECO:0000313" key="6">
    <source>
        <dbReference type="EMBL" id="MBC8530924.1"/>
    </source>
</evidence>
<comment type="similarity">
    <text evidence="1 4">Belongs to the GTP cyclohydrolase I type 2/NIF3 family.</text>
</comment>
<dbReference type="Gene3D" id="3.30.70.120">
    <property type="match status" value="1"/>
</dbReference>
<dbReference type="PANTHER" id="PTHR13799">
    <property type="entry name" value="NGG1 INTERACTING FACTOR 3"/>
    <property type="match status" value="1"/>
</dbReference>
<dbReference type="InterPro" id="IPR002678">
    <property type="entry name" value="DUF34/NIF3"/>
</dbReference>
<dbReference type="InterPro" id="IPR015867">
    <property type="entry name" value="N-reg_PII/ATP_PRibTrfase_C"/>
</dbReference>
<dbReference type="RefSeq" id="WP_249314994.1">
    <property type="nucleotide sequence ID" value="NZ_JACRSR010000001.1"/>
</dbReference>
<accession>A0A926D4U9</accession>
<evidence type="ECO:0000256" key="5">
    <source>
        <dbReference type="PIRSR" id="PIRSR602678-1"/>
    </source>
</evidence>
<dbReference type="PANTHER" id="PTHR13799:SF14">
    <property type="entry name" value="GTP CYCLOHYDROLASE 1 TYPE 2 HOMOLOG"/>
    <property type="match status" value="1"/>
</dbReference>
<protein>
    <recommendedName>
        <fullName evidence="2 4">GTP cyclohydrolase 1 type 2 homolog</fullName>
    </recommendedName>
</protein>
<evidence type="ECO:0000256" key="1">
    <source>
        <dbReference type="ARBA" id="ARBA00006964"/>
    </source>
</evidence>
<evidence type="ECO:0000256" key="3">
    <source>
        <dbReference type="ARBA" id="ARBA00022723"/>
    </source>
</evidence>
<dbReference type="GO" id="GO:0046872">
    <property type="term" value="F:metal ion binding"/>
    <property type="evidence" value="ECO:0007669"/>
    <property type="project" value="UniProtKB-UniRule"/>
</dbReference>
<organism evidence="6 7">
    <name type="scientific">Gehongia tenuis</name>
    <dbReference type="NCBI Taxonomy" id="2763655"/>
    <lineage>
        <taxon>Bacteria</taxon>
        <taxon>Bacillati</taxon>
        <taxon>Bacillota</taxon>
        <taxon>Clostridia</taxon>
        <taxon>Christensenellales</taxon>
        <taxon>Christensenellaceae</taxon>
        <taxon>Gehongia</taxon>
    </lineage>
</organism>
<dbReference type="FunFam" id="3.40.1390.30:FF:000001">
    <property type="entry name" value="GTP cyclohydrolase 1 type 2"/>
    <property type="match status" value="1"/>
</dbReference>
<evidence type="ECO:0000313" key="7">
    <source>
        <dbReference type="Proteomes" id="UP000623172"/>
    </source>
</evidence>
<comment type="caution">
    <text evidence="6">The sequence shown here is derived from an EMBL/GenBank/DDBJ whole genome shotgun (WGS) entry which is preliminary data.</text>
</comment>
<dbReference type="Proteomes" id="UP000623172">
    <property type="component" value="Unassembled WGS sequence"/>
</dbReference>
<feature type="binding site" evidence="5">
    <location>
        <position position="326"/>
    </location>
    <ligand>
        <name>a divalent metal cation</name>
        <dbReference type="ChEBI" id="CHEBI:60240"/>
        <label>1</label>
    </ligand>
</feature>
<dbReference type="InterPro" id="IPR017221">
    <property type="entry name" value="DUF34/NIF3_bac"/>
</dbReference>
<gene>
    <name evidence="6" type="ORF">H8696_03585</name>
</gene>
<dbReference type="Gene3D" id="3.40.1390.30">
    <property type="entry name" value="NIF3 (NGG1p interacting factor 3)-like"/>
    <property type="match status" value="1"/>
</dbReference>
<dbReference type="EMBL" id="JACRSR010000001">
    <property type="protein sequence ID" value="MBC8530924.1"/>
    <property type="molecule type" value="Genomic_DNA"/>
</dbReference>
<dbReference type="GO" id="GO:0005737">
    <property type="term" value="C:cytoplasm"/>
    <property type="evidence" value="ECO:0007669"/>
    <property type="project" value="TreeGrafter"/>
</dbReference>
<dbReference type="NCBIfam" id="TIGR00486">
    <property type="entry name" value="YbgI_SA1388"/>
    <property type="match status" value="1"/>
</dbReference>
<feature type="binding site" evidence="5">
    <location>
        <position position="330"/>
    </location>
    <ligand>
        <name>a divalent metal cation</name>
        <dbReference type="ChEBI" id="CHEBI:60240"/>
        <label>1</label>
    </ligand>
</feature>
<dbReference type="AlphaFoldDB" id="A0A926D4U9"/>
<dbReference type="InterPro" id="IPR036069">
    <property type="entry name" value="DUF34/NIF3_sf"/>
</dbReference>
<keyword evidence="3 4" id="KW-0479">Metal-binding</keyword>
<evidence type="ECO:0000256" key="4">
    <source>
        <dbReference type="PIRNR" id="PIRNR037489"/>
    </source>
</evidence>
<feature type="binding site" evidence="5">
    <location>
        <position position="65"/>
    </location>
    <ligand>
        <name>a divalent metal cation</name>
        <dbReference type="ChEBI" id="CHEBI:60240"/>
        <label>1</label>
    </ligand>
</feature>
<feature type="binding site" evidence="5">
    <location>
        <position position="103"/>
    </location>
    <ligand>
        <name>a divalent metal cation</name>
        <dbReference type="ChEBI" id="CHEBI:60240"/>
        <label>1</label>
    </ligand>
</feature>
<dbReference type="PIRSF" id="PIRSF037489">
    <property type="entry name" value="UCP037489_NIF3_YqfO"/>
    <property type="match status" value="1"/>
</dbReference>
<sequence>MKVREIVEALERLAPPALAESWDNSGLTVGDPDGEVRRIVVTLDVTEGTLEYAAAMEAELVVAHHPLIFGKLSAIRADDPVGRLVMKAVRSGIAVYGMHTNLDNAPGGMNDELADRLGMMDRRPLVPLSGAYKVAVTVPDEHAEAVMNAMFDAGAGKMGHYDRCAFKTEGEGTFRPLAGAHPFVGQRETTARVPEEKLEALVDRAHLDGVLAVLAKAHPYEHPAVDVIELFRQKTDLGTGRVGRIVPIQGGEFLPWLKEKLDLPYVRVCGDLPQWVEKVAVLGGSGASYILAAARSGADVYVTGDVKHHDALLAKELSLPVVDAGHYGLEKHGVDWLIRGLQNTLNELQYNQVEILVDAAGMDPFYLG</sequence>
<dbReference type="SUPFAM" id="SSF102705">
    <property type="entry name" value="NIF3 (NGG1p interacting factor 3)-like"/>
    <property type="match status" value="1"/>
</dbReference>
<evidence type="ECO:0000256" key="2">
    <source>
        <dbReference type="ARBA" id="ARBA00022112"/>
    </source>
</evidence>
<feature type="binding site" evidence="5">
    <location>
        <position position="64"/>
    </location>
    <ligand>
        <name>a divalent metal cation</name>
        <dbReference type="ChEBI" id="CHEBI:60240"/>
        <label>2</label>
    </ligand>
</feature>
<name>A0A926D4U9_9FIRM</name>
<reference evidence="6" key="1">
    <citation type="submission" date="2020-08" db="EMBL/GenBank/DDBJ databases">
        <title>Genome public.</title>
        <authorList>
            <person name="Liu C."/>
            <person name="Sun Q."/>
        </authorList>
    </citation>
    <scope>NUCLEOTIDE SEQUENCE</scope>
    <source>
        <strain evidence="6">NSJ-53</strain>
    </source>
</reference>